<dbReference type="InterPro" id="IPR013783">
    <property type="entry name" value="Ig-like_fold"/>
</dbReference>
<sequence length="228" mass="25238">MKKFFAALLMLGTFNSYAGIQVDATRVIYKGDDKSASLPIHNDASEAYMVQTWLDTGDRNQVPKNLPVVVVPPILKLDAAKTAVLRFIYSGNGLPQDKETLLWINVQEIPPAPKQENVLQVAVRTRIKLFYRPVALKTTLDEQVQNLRWQREGSRLQVINDGPLHITFGALHLKNSAGKTVDVDANMVSPKDRLSISIPAGVSVGNKIAFSYINDFGGRTEVKDVPVQ</sequence>
<protein>
    <submittedName>
        <fullName evidence="12">Molecular chaperone</fullName>
    </submittedName>
</protein>
<evidence type="ECO:0000256" key="3">
    <source>
        <dbReference type="ARBA" id="ARBA00022558"/>
    </source>
</evidence>
<evidence type="ECO:0000256" key="8">
    <source>
        <dbReference type="RuleBase" id="RU003918"/>
    </source>
</evidence>
<evidence type="ECO:0000259" key="11">
    <source>
        <dbReference type="Pfam" id="PF02753"/>
    </source>
</evidence>
<dbReference type="PROSITE" id="PS00635">
    <property type="entry name" value="PILI_CHAPERONE"/>
    <property type="match status" value="1"/>
</dbReference>
<dbReference type="SUPFAM" id="SSF49584">
    <property type="entry name" value="Periplasmic chaperone C-domain"/>
    <property type="match status" value="1"/>
</dbReference>
<comment type="similarity">
    <text evidence="2 8">Belongs to the periplasmic pilus chaperone family.</text>
</comment>
<evidence type="ECO:0000256" key="7">
    <source>
        <dbReference type="ARBA" id="ARBA00023319"/>
    </source>
</evidence>
<evidence type="ECO:0000256" key="4">
    <source>
        <dbReference type="ARBA" id="ARBA00022729"/>
    </source>
</evidence>
<dbReference type="Pfam" id="PF02753">
    <property type="entry name" value="PapD_C"/>
    <property type="match status" value="1"/>
</dbReference>
<evidence type="ECO:0000256" key="6">
    <source>
        <dbReference type="ARBA" id="ARBA00023186"/>
    </source>
</evidence>
<dbReference type="InterPro" id="IPR001829">
    <property type="entry name" value="Pili_assmbl_chaperone_bac"/>
</dbReference>
<dbReference type="PRINTS" id="PR00969">
    <property type="entry name" value="CHAPERONPILI"/>
</dbReference>
<dbReference type="InterPro" id="IPR050643">
    <property type="entry name" value="Periplasmic_pilus_chap"/>
</dbReference>
<comment type="caution">
    <text evidence="12">The sequence shown here is derived from an EMBL/GenBank/DDBJ whole genome shotgun (WGS) entry which is preliminary data.</text>
</comment>
<dbReference type="RefSeq" id="WP_033646826.1">
    <property type="nucleotide sequence ID" value="NZ_ABEXNO020000024.1"/>
</dbReference>
<feature type="domain" description="Pili assembly chaperone N-terminal" evidence="10">
    <location>
        <begin position="19"/>
        <end position="136"/>
    </location>
</feature>
<feature type="signal peptide" evidence="9">
    <location>
        <begin position="1"/>
        <end position="18"/>
    </location>
</feature>
<keyword evidence="5" id="KW-0574">Periplasm</keyword>
<keyword evidence="6 8" id="KW-0143">Chaperone</keyword>
<dbReference type="SUPFAM" id="SSF49354">
    <property type="entry name" value="PapD-like"/>
    <property type="match status" value="1"/>
</dbReference>
<keyword evidence="7" id="KW-0393">Immunoglobulin domain</keyword>
<dbReference type="InterPro" id="IPR008962">
    <property type="entry name" value="PapD-like_sf"/>
</dbReference>
<keyword evidence="4 9" id="KW-0732">Signal</keyword>
<dbReference type="FunFam" id="2.60.40.10:FF:000458">
    <property type="entry name" value="Molecular chaperone FimC"/>
    <property type="match status" value="1"/>
</dbReference>
<feature type="chain" id="PRO_5044386740" evidence="9">
    <location>
        <begin position="19"/>
        <end position="228"/>
    </location>
</feature>
<dbReference type="GO" id="GO:0030288">
    <property type="term" value="C:outer membrane-bounded periplasmic space"/>
    <property type="evidence" value="ECO:0007669"/>
    <property type="project" value="InterPro"/>
</dbReference>
<comment type="subcellular location">
    <subcellularLocation>
        <location evidence="1 8">Periplasm</location>
    </subcellularLocation>
</comment>
<feature type="domain" description="Pili assembly chaperone C-terminal" evidence="11">
    <location>
        <begin position="159"/>
        <end position="220"/>
    </location>
</feature>
<evidence type="ECO:0000313" key="13">
    <source>
        <dbReference type="Proteomes" id="UP001234811"/>
    </source>
</evidence>
<dbReference type="InterPro" id="IPR018046">
    <property type="entry name" value="Pili_assmbl_chaperone_CS"/>
</dbReference>
<dbReference type="Proteomes" id="UP001234811">
    <property type="component" value="Unassembled WGS sequence"/>
</dbReference>
<dbReference type="PANTHER" id="PTHR30251">
    <property type="entry name" value="PILUS ASSEMBLY CHAPERONE"/>
    <property type="match status" value="1"/>
</dbReference>
<proteinExistence type="inferred from homology"/>
<accession>A0A2V4FTR3</accession>
<dbReference type="InterPro" id="IPR016147">
    <property type="entry name" value="Pili_assmbl_chaperone_N"/>
</dbReference>
<dbReference type="InterPro" id="IPR036316">
    <property type="entry name" value="Pili_assmbl_chap_C_dom_sf"/>
</dbReference>
<organism evidence="12 13">
    <name type="scientific">Serratia marcescens</name>
    <dbReference type="NCBI Taxonomy" id="615"/>
    <lineage>
        <taxon>Bacteria</taxon>
        <taxon>Pseudomonadati</taxon>
        <taxon>Pseudomonadota</taxon>
        <taxon>Gammaproteobacteria</taxon>
        <taxon>Enterobacterales</taxon>
        <taxon>Yersiniaceae</taxon>
        <taxon>Serratia</taxon>
    </lineage>
</organism>
<dbReference type="Gene3D" id="2.60.40.10">
    <property type="entry name" value="Immunoglobulins"/>
    <property type="match status" value="2"/>
</dbReference>
<dbReference type="EMBL" id="JAVIPQ010000252">
    <property type="protein sequence ID" value="MDQ9557199.1"/>
    <property type="molecule type" value="Genomic_DNA"/>
</dbReference>
<dbReference type="PANTHER" id="PTHR30251:SF2">
    <property type="entry name" value="FIMBRIAL CHAPERONE YADV-RELATED"/>
    <property type="match status" value="1"/>
</dbReference>
<dbReference type="AlphaFoldDB" id="A0A2V4FTR3"/>
<evidence type="ECO:0000313" key="12">
    <source>
        <dbReference type="EMBL" id="MDQ9557199.1"/>
    </source>
</evidence>
<name>A0A2V4FTR3_SERMA</name>
<keyword evidence="3" id="KW-1029">Fimbrium biogenesis</keyword>
<dbReference type="Pfam" id="PF00345">
    <property type="entry name" value="PapD_N"/>
    <property type="match status" value="1"/>
</dbReference>
<dbReference type="InterPro" id="IPR016148">
    <property type="entry name" value="Pili_assmbl_chaperone_C"/>
</dbReference>
<evidence type="ECO:0000256" key="5">
    <source>
        <dbReference type="ARBA" id="ARBA00022764"/>
    </source>
</evidence>
<gene>
    <name evidence="12" type="ORF">RF091_16960</name>
</gene>
<evidence type="ECO:0000256" key="2">
    <source>
        <dbReference type="ARBA" id="ARBA00007399"/>
    </source>
</evidence>
<reference evidence="12 13" key="1">
    <citation type="submission" date="2023-07" db="EMBL/GenBank/DDBJ databases">
        <title>Pathogens genome sequencing project 196.</title>
        <authorList>
            <person name="Cao X."/>
        </authorList>
    </citation>
    <scope>NUCLEOTIDE SEQUENCE [LARGE SCALE GENOMIC DNA]</scope>
    <source>
        <strain evidence="12 13">SM41</strain>
    </source>
</reference>
<evidence type="ECO:0000256" key="1">
    <source>
        <dbReference type="ARBA" id="ARBA00004418"/>
    </source>
</evidence>
<evidence type="ECO:0000256" key="9">
    <source>
        <dbReference type="SAM" id="SignalP"/>
    </source>
</evidence>
<dbReference type="GO" id="GO:0071555">
    <property type="term" value="P:cell wall organization"/>
    <property type="evidence" value="ECO:0007669"/>
    <property type="project" value="InterPro"/>
</dbReference>
<evidence type="ECO:0000259" key="10">
    <source>
        <dbReference type="Pfam" id="PF00345"/>
    </source>
</evidence>
<dbReference type="GeneID" id="301145146"/>